<keyword evidence="2" id="KW-1185">Reference proteome</keyword>
<proteinExistence type="predicted"/>
<accession>A0ACC0PMN5</accession>
<organism evidence="1 2">
    <name type="scientific">Rhododendron molle</name>
    <name type="common">Chinese azalea</name>
    <name type="synonym">Azalea mollis</name>
    <dbReference type="NCBI Taxonomy" id="49168"/>
    <lineage>
        <taxon>Eukaryota</taxon>
        <taxon>Viridiplantae</taxon>
        <taxon>Streptophyta</taxon>
        <taxon>Embryophyta</taxon>
        <taxon>Tracheophyta</taxon>
        <taxon>Spermatophyta</taxon>
        <taxon>Magnoliopsida</taxon>
        <taxon>eudicotyledons</taxon>
        <taxon>Gunneridae</taxon>
        <taxon>Pentapetalae</taxon>
        <taxon>asterids</taxon>
        <taxon>Ericales</taxon>
        <taxon>Ericaceae</taxon>
        <taxon>Ericoideae</taxon>
        <taxon>Rhodoreae</taxon>
        <taxon>Rhododendron</taxon>
    </lineage>
</organism>
<protein>
    <submittedName>
        <fullName evidence="1">Uncharacterized protein</fullName>
    </submittedName>
</protein>
<name>A0ACC0PMN5_RHOML</name>
<reference evidence="1" key="1">
    <citation type="submission" date="2022-02" db="EMBL/GenBank/DDBJ databases">
        <title>Plant Genome Project.</title>
        <authorList>
            <person name="Zhang R.-G."/>
        </authorList>
    </citation>
    <scope>NUCLEOTIDE SEQUENCE</scope>
    <source>
        <strain evidence="1">AT1</strain>
    </source>
</reference>
<gene>
    <name evidence="1" type="ORF">RHMOL_Rhmol02G0010800</name>
</gene>
<evidence type="ECO:0000313" key="2">
    <source>
        <dbReference type="Proteomes" id="UP001062846"/>
    </source>
</evidence>
<evidence type="ECO:0000313" key="1">
    <source>
        <dbReference type="EMBL" id="KAI8566068.1"/>
    </source>
</evidence>
<sequence>MAYRRLEINVISAKDLKKVNLIGKTHAYAVVWLSGDLRASKQQRTAVDRSGNVSPTWNSPVEFAVEVSAARSNHLGVTFRIRCKRTLGDKDIGEVYVPLSDLIGPTEDGELLQSVTYQVRRPWGKPNKGELKFTYKWGEKMASAPAMEVNMYQEPVTADPAQVGPGPVSPPPPTGYLYQLPGKSYPSFSAAGCSYPPPQPGYYGYPPPPPCYVYPPGQQPQKNHWLAKLLGVELGKCFIGDAQDYKKTARQIRRKMMYKKMKTKLVVIGILLVLALTIWVSVCRGFHCTK</sequence>
<comment type="caution">
    <text evidence="1">The sequence shown here is derived from an EMBL/GenBank/DDBJ whole genome shotgun (WGS) entry which is preliminary data.</text>
</comment>
<dbReference type="EMBL" id="CM046389">
    <property type="protein sequence ID" value="KAI8566068.1"/>
    <property type="molecule type" value="Genomic_DNA"/>
</dbReference>
<dbReference type="Proteomes" id="UP001062846">
    <property type="component" value="Chromosome 2"/>
</dbReference>